<accession>C1GK36</accession>
<name>C1GK36_PARBD</name>
<dbReference type="AlphaFoldDB" id="C1GK36"/>
<evidence type="ECO:0000256" key="1">
    <source>
        <dbReference type="SAM" id="MobiDB-lite"/>
    </source>
</evidence>
<feature type="compositionally biased region" description="Basic and acidic residues" evidence="1">
    <location>
        <begin position="14"/>
        <end position="29"/>
    </location>
</feature>
<gene>
    <name evidence="2" type="ORF">PADG_07622</name>
</gene>
<dbReference type="Proteomes" id="UP000001628">
    <property type="component" value="Unassembled WGS sequence"/>
</dbReference>
<proteinExistence type="predicted"/>
<evidence type="ECO:0000313" key="2">
    <source>
        <dbReference type="EMBL" id="EEH42802.1"/>
    </source>
</evidence>
<reference evidence="2 3" key="1">
    <citation type="journal article" date="2011" name="PLoS Genet.">
        <title>Comparative genomic analysis of human fungal pathogens causing paracoccidioidomycosis.</title>
        <authorList>
            <person name="Desjardins C.A."/>
            <person name="Champion M.D."/>
            <person name="Holder J.W."/>
            <person name="Muszewska A."/>
            <person name="Goldberg J."/>
            <person name="Bailao A.M."/>
            <person name="Brigido M.M."/>
            <person name="Ferreira M.E."/>
            <person name="Garcia A.M."/>
            <person name="Grynberg M."/>
            <person name="Gujja S."/>
            <person name="Heiman D.I."/>
            <person name="Henn M.R."/>
            <person name="Kodira C.D."/>
            <person name="Leon-Narvaez H."/>
            <person name="Longo L.V."/>
            <person name="Ma L.J."/>
            <person name="Malavazi I."/>
            <person name="Matsuo A.L."/>
            <person name="Morais F.V."/>
            <person name="Pereira M."/>
            <person name="Rodriguez-Brito S."/>
            <person name="Sakthikumar S."/>
            <person name="Salem-Izacc S.M."/>
            <person name="Sykes S.M."/>
            <person name="Teixeira M.M."/>
            <person name="Vallejo M.C."/>
            <person name="Walter M.E."/>
            <person name="Yandava C."/>
            <person name="Young S."/>
            <person name="Zeng Q."/>
            <person name="Zucker J."/>
            <person name="Felipe M.S."/>
            <person name="Goldman G.H."/>
            <person name="Haas B.J."/>
            <person name="McEwen J.G."/>
            <person name="Nino-Vega G."/>
            <person name="Puccia R."/>
            <person name="San-Blas G."/>
            <person name="Soares C.M."/>
            <person name="Birren B.W."/>
            <person name="Cuomo C.A."/>
        </authorList>
    </citation>
    <scope>NUCLEOTIDE SEQUENCE [LARGE SCALE GENOMIC DNA]</scope>
    <source>
        <strain evidence="2 3">Pb18</strain>
    </source>
</reference>
<organism evidence="2 3">
    <name type="scientific">Paracoccidioides brasiliensis (strain Pb18)</name>
    <dbReference type="NCBI Taxonomy" id="502780"/>
    <lineage>
        <taxon>Eukaryota</taxon>
        <taxon>Fungi</taxon>
        <taxon>Dikarya</taxon>
        <taxon>Ascomycota</taxon>
        <taxon>Pezizomycotina</taxon>
        <taxon>Eurotiomycetes</taxon>
        <taxon>Eurotiomycetidae</taxon>
        <taxon>Onygenales</taxon>
        <taxon>Ajellomycetaceae</taxon>
        <taxon>Paracoccidioides</taxon>
    </lineage>
</organism>
<evidence type="ECO:0000313" key="3">
    <source>
        <dbReference type="Proteomes" id="UP000001628"/>
    </source>
</evidence>
<sequence>MTCAYFRFRERKISARSASPKEGKSERNTRHVGVNPGTKPAPKNTSQQDKSTHPWTAAKLHRHSELMSCLSNSRKLEPTSKERAAKNKLRAGINASRNTLRELVHRCLVLVFASSHSESRDSSRCSQFPLCILMQISSSLACVALAPFLGLSRAAAVYHWPIEWSRPWI</sequence>
<dbReference type="InParanoid" id="C1GK36"/>
<keyword evidence="3" id="KW-1185">Reference proteome</keyword>
<dbReference type="GeneID" id="22586085"/>
<dbReference type="VEuPathDB" id="FungiDB:PADG_07622"/>
<dbReference type="KEGG" id="pbn:PADG_07622"/>
<dbReference type="RefSeq" id="XP_010763078.1">
    <property type="nucleotide sequence ID" value="XM_010764776.1"/>
</dbReference>
<dbReference type="EMBL" id="KN275968">
    <property type="protein sequence ID" value="EEH42802.1"/>
    <property type="molecule type" value="Genomic_DNA"/>
</dbReference>
<feature type="region of interest" description="Disordered" evidence="1">
    <location>
        <begin position="14"/>
        <end position="54"/>
    </location>
</feature>
<dbReference type="HOGENOM" id="CLU_1845709_0_0_1"/>
<protein>
    <submittedName>
        <fullName evidence="2">Uncharacterized protein</fullName>
    </submittedName>
</protein>